<accession>A0A849HK82</accession>
<protein>
    <submittedName>
        <fullName evidence="1">Uncharacterized protein</fullName>
    </submittedName>
</protein>
<sequence>MPSDQILGASKASGDVEVTLVRRALTWPSSPVPSMVRVGHGLEPHHCQVVIVESPLLGAWLRSRGRRQRVPQLGGGLDDLAPRPQHGGCVHLVNVDQDRASSVVRLEK</sequence>
<comment type="caution">
    <text evidence="1">The sequence shown here is derived from an EMBL/GenBank/DDBJ whole genome shotgun (WGS) entry which is preliminary data.</text>
</comment>
<evidence type="ECO:0000313" key="2">
    <source>
        <dbReference type="Proteomes" id="UP000588586"/>
    </source>
</evidence>
<gene>
    <name evidence="1" type="ORF">HJG52_13120</name>
</gene>
<evidence type="ECO:0000313" key="1">
    <source>
        <dbReference type="EMBL" id="NNM46944.1"/>
    </source>
</evidence>
<organism evidence="1 2">
    <name type="scientific">Knoellia koreensis</name>
    <dbReference type="NCBI Taxonomy" id="2730921"/>
    <lineage>
        <taxon>Bacteria</taxon>
        <taxon>Bacillati</taxon>
        <taxon>Actinomycetota</taxon>
        <taxon>Actinomycetes</taxon>
        <taxon>Micrococcales</taxon>
        <taxon>Intrasporangiaceae</taxon>
        <taxon>Knoellia</taxon>
    </lineage>
</organism>
<dbReference type="Proteomes" id="UP000588586">
    <property type="component" value="Unassembled WGS sequence"/>
</dbReference>
<dbReference type="AlphaFoldDB" id="A0A849HK82"/>
<keyword evidence="2" id="KW-1185">Reference proteome</keyword>
<reference evidence="1 2" key="1">
    <citation type="submission" date="2020-04" db="EMBL/GenBank/DDBJ databases">
        <title>Knoellia sp. isolate from air conditioner.</title>
        <authorList>
            <person name="Chea S."/>
            <person name="Kim D.-U."/>
        </authorList>
    </citation>
    <scope>NUCLEOTIDE SEQUENCE [LARGE SCALE GENOMIC DNA]</scope>
    <source>
        <strain evidence="1 2">DB2414S</strain>
    </source>
</reference>
<dbReference type="EMBL" id="JABEPQ010000002">
    <property type="protein sequence ID" value="NNM46944.1"/>
    <property type="molecule type" value="Genomic_DNA"/>
</dbReference>
<dbReference type="RefSeq" id="WP_171243980.1">
    <property type="nucleotide sequence ID" value="NZ_JABEPQ010000002.1"/>
</dbReference>
<name>A0A849HK82_9MICO</name>
<proteinExistence type="predicted"/>